<keyword evidence="3" id="KW-1185">Reference proteome</keyword>
<dbReference type="PATRIC" id="fig|582680.6.peg.3268"/>
<gene>
    <name evidence="2" type="ORF">RS86_03187</name>
</gene>
<dbReference type="AlphaFoldDB" id="A0A0F0LK49"/>
<accession>A0A0F0LK49</accession>
<proteinExistence type="predicted"/>
<dbReference type="Proteomes" id="UP000033740">
    <property type="component" value="Unassembled WGS sequence"/>
</dbReference>
<dbReference type="EMBL" id="JYIX01000038">
    <property type="protein sequence ID" value="KJL31906.1"/>
    <property type="molecule type" value="Genomic_DNA"/>
</dbReference>
<dbReference type="RefSeq" id="WP_045273214.1">
    <property type="nucleotide sequence ID" value="NZ_JYIX01000038.1"/>
</dbReference>
<evidence type="ECO:0000313" key="2">
    <source>
        <dbReference type="EMBL" id="KJL31906.1"/>
    </source>
</evidence>
<protein>
    <submittedName>
        <fullName evidence="2">Uncharacterized protein</fullName>
    </submittedName>
</protein>
<name>A0A0F0LK49_9MICO</name>
<evidence type="ECO:0000256" key="1">
    <source>
        <dbReference type="SAM" id="MobiDB-lite"/>
    </source>
</evidence>
<organism evidence="2 3">
    <name type="scientific">Microbacterium azadirachtae</name>
    <dbReference type="NCBI Taxonomy" id="582680"/>
    <lineage>
        <taxon>Bacteria</taxon>
        <taxon>Bacillati</taxon>
        <taxon>Actinomycetota</taxon>
        <taxon>Actinomycetes</taxon>
        <taxon>Micrococcales</taxon>
        <taxon>Microbacteriaceae</taxon>
        <taxon>Microbacterium</taxon>
    </lineage>
</organism>
<comment type="caution">
    <text evidence="2">The sequence shown here is derived from an EMBL/GenBank/DDBJ whole genome shotgun (WGS) entry which is preliminary data.</text>
</comment>
<sequence length="101" mass="10908">MTLREDLETVIASDPVMAEDRMAAIVSLARAVADQMDAQLPTGSFDSRLLATFQGQLAQINRTIRDDRDRRLRAGAKPTASASRLAVLKAQKTAKTAGARP</sequence>
<evidence type="ECO:0000313" key="3">
    <source>
        <dbReference type="Proteomes" id="UP000033740"/>
    </source>
</evidence>
<reference evidence="2 3" key="1">
    <citation type="submission" date="2015-02" db="EMBL/GenBank/DDBJ databases">
        <title>Draft genome sequences of ten Microbacterium spp. with emphasis on heavy metal contaminated environments.</title>
        <authorList>
            <person name="Corretto E."/>
        </authorList>
    </citation>
    <scope>NUCLEOTIDE SEQUENCE [LARGE SCALE GENOMIC DNA]</scope>
    <source>
        <strain evidence="2 3">ARN176</strain>
    </source>
</reference>
<feature type="region of interest" description="Disordered" evidence="1">
    <location>
        <begin position="74"/>
        <end position="101"/>
    </location>
</feature>